<evidence type="ECO:0000256" key="10">
    <source>
        <dbReference type="ARBA" id="ARBA00042242"/>
    </source>
</evidence>
<dbReference type="InterPro" id="IPR020562">
    <property type="entry name" value="PRibGlycinamide_synth_N"/>
</dbReference>
<dbReference type="InterPro" id="IPR011761">
    <property type="entry name" value="ATP-grasp"/>
</dbReference>
<evidence type="ECO:0000256" key="12">
    <source>
        <dbReference type="HAMAP-Rule" id="MF_00138"/>
    </source>
</evidence>
<accession>A0A367ZIR2</accession>
<dbReference type="EC" id="6.3.4.13" evidence="4 12"/>
<dbReference type="Pfam" id="PF01071">
    <property type="entry name" value="GARS_A"/>
    <property type="match status" value="1"/>
</dbReference>
<evidence type="ECO:0000256" key="3">
    <source>
        <dbReference type="ARBA" id="ARBA00005174"/>
    </source>
</evidence>
<evidence type="ECO:0000313" key="15">
    <source>
        <dbReference type="EMBL" id="RCK78023.1"/>
    </source>
</evidence>
<dbReference type="Gene3D" id="3.30.470.20">
    <property type="entry name" value="ATP-grasp fold, B domain"/>
    <property type="match status" value="1"/>
</dbReference>
<evidence type="ECO:0000259" key="14">
    <source>
        <dbReference type="PROSITE" id="PS50975"/>
    </source>
</evidence>
<dbReference type="PANTHER" id="PTHR43472">
    <property type="entry name" value="PHOSPHORIBOSYLAMINE--GLYCINE LIGASE"/>
    <property type="match status" value="1"/>
</dbReference>
<comment type="cofactor">
    <cofactor evidence="1">
        <name>Mn(2+)</name>
        <dbReference type="ChEBI" id="CHEBI:29035"/>
    </cofactor>
</comment>
<keyword evidence="8 13" id="KW-0067">ATP-binding</keyword>
<feature type="domain" description="ATP-grasp" evidence="14">
    <location>
        <begin position="107"/>
        <end position="310"/>
    </location>
</feature>
<comment type="pathway">
    <text evidence="3 12">Purine metabolism; IMP biosynthesis via de novo pathway; N(1)-(5-phospho-D-ribosyl)glycinamide from 5-phospho-alpha-D-ribose 1-diphosphate: step 2/2.</text>
</comment>
<dbReference type="Pfam" id="PF02844">
    <property type="entry name" value="GARS_N"/>
    <property type="match status" value="1"/>
</dbReference>
<organism evidence="15 16">
    <name type="scientific">Candidatus Ozemobacter sibiricus</name>
    <dbReference type="NCBI Taxonomy" id="2268124"/>
    <lineage>
        <taxon>Bacteria</taxon>
        <taxon>Candidatus Ozemobacteria</taxon>
        <taxon>Candidatus Ozemobacterales</taxon>
        <taxon>Candidatus Ozemobacteraceae</taxon>
        <taxon>Candidatus Ozemobacter</taxon>
    </lineage>
</organism>
<dbReference type="UniPathway" id="UPA00074">
    <property type="reaction ID" value="UER00125"/>
</dbReference>
<keyword evidence="5 12" id="KW-0436">Ligase</keyword>
<dbReference type="GO" id="GO:0009113">
    <property type="term" value="P:purine nucleobase biosynthetic process"/>
    <property type="evidence" value="ECO:0007669"/>
    <property type="project" value="InterPro"/>
</dbReference>
<dbReference type="InterPro" id="IPR020560">
    <property type="entry name" value="PRibGlycinamide_synth_C-dom"/>
</dbReference>
<sequence length="430" mass="45845">MKVVVIGGGGREAALAWKLIQTLGHANVYRVRDVPRPASTTADPRSTSALVEFADWCRNEGIGHIIPGPEAVLAEGFGEALAAVGGPPVIGPTRAAARLESSKTWAKEFMLRHGVATASAVLAESIAAARRQLDRFPGPVVVKYDGLAAGKGVHVCTGAADAQAALDQIEARFGSAAPVVLEECLTGDEISLIGFTDGETCRLFPPAQDHKQLEDGDRGPNTGGMGAFAPVPWCQPALLEEIEQRIVAPTLRGLRADGLPYAGPLFFGLMITAQGPRLLEYNVRFGDPEAQVLLPLLADDLFGLYLAAHKRRLGSAPPLRWHPVTTVGVVLAAPRYPEGTSHGLRITGLDDLPADLLVFPGGMRQSDAGWETDGGRILTIVGQGPTLEAARQRAYAGVEAVSFIGRRFRRDIGRRPRRALPTTHWQEKVA</sequence>
<dbReference type="InterPro" id="IPR020559">
    <property type="entry name" value="PRibGlycinamide_synth_CS"/>
</dbReference>
<dbReference type="PROSITE" id="PS50975">
    <property type="entry name" value="ATP_GRASP"/>
    <property type="match status" value="1"/>
</dbReference>
<dbReference type="GO" id="GO:0006189">
    <property type="term" value="P:'de novo' IMP biosynthetic process"/>
    <property type="evidence" value="ECO:0007669"/>
    <property type="project" value="UniProtKB-UniRule"/>
</dbReference>
<name>A0A367ZIR2_9BACT</name>
<dbReference type="InterPro" id="IPR013815">
    <property type="entry name" value="ATP_grasp_subdomain_1"/>
</dbReference>
<comment type="similarity">
    <text evidence="9 12">Belongs to the GARS family.</text>
</comment>
<dbReference type="InterPro" id="IPR020561">
    <property type="entry name" value="PRibGlycinamid_synth_ATP-grasp"/>
</dbReference>
<dbReference type="GO" id="GO:0004637">
    <property type="term" value="F:phosphoribosylamine-glycine ligase activity"/>
    <property type="evidence" value="ECO:0007669"/>
    <property type="project" value="UniProtKB-UniRule"/>
</dbReference>
<proteinExistence type="inferred from homology"/>
<evidence type="ECO:0000256" key="5">
    <source>
        <dbReference type="ARBA" id="ARBA00022598"/>
    </source>
</evidence>
<dbReference type="GO" id="GO:0046872">
    <property type="term" value="F:metal ion binding"/>
    <property type="evidence" value="ECO:0007669"/>
    <property type="project" value="InterPro"/>
</dbReference>
<evidence type="ECO:0000256" key="1">
    <source>
        <dbReference type="ARBA" id="ARBA00001936"/>
    </source>
</evidence>
<dbReference type="Pfam" id="PF02843">
    <property type="entry name" value="GARS_C"/>
    <property type="match status" value="1"/>
</dbReference>
<evidence type="ECO:0000313" key="16">
    <source>
        <dbReference type="Proteomes" id="UP000252355"/>
    </source>
</evidence>
<evidence type="ECO:0000256" key="11">
    <source>
        <dbReference type="ARBA" id="ARBA00042864"/>
    </source>
</evidence>
<keyword evidence="6 13" id="KW-0547">Nucleotide-binding</keyword>
<evidence type="ECO:0000256" key="13">
    <source>
        <dbReference type="PROSITE-ProRule" id="PRU00409"/>
    </source>
</evidence>
<dbReference type="EMBL" id="QOQW01000029">
    <property type="protein sequence ID" value="RCK78023.1"/>
    <property type="molecule type" value="Genomic_DNA"/>
</dbReference>
<dbReference type="HAMAP" id="MF_00138">
    <property type="entry name" value="GARS"/>
    <property type="match status" value="1"/>
</dbReference>
<dbReference type="SUPFAM" id="SSF52440">
    <property type="entry name" value="PreATP-grasp domain"/>
    <property type="match status" value="1"/>
</dbReference>
<dbReference type="SUPFAM" id="SSF56059">
    <property type="entry name" value="Glutathione synthetase ATP-binding domain-like"/>
    <property type="match status" value="1"/>
</dbReference>
<dbReference type="InterPro" id="IPR016185">
    <property type="entry name" value="PreATP-grasp_dom_sf"/>
</dbReference>
<evidence type="ECO:0000256" key="6">
    <source>
        <dbReference type="ARBA" id="ARBA00022741"/>
    </source>
</evidence>
<dbReference type="SMART" id="SM01209">
    <property type="entry name" value="GARS_A"/>
    <property type="match status" value="1"/>
</dbReference>
<dbReference type="Gene3D" id="3.30.1490.20">
    <property type="entry name" value="ATP-grasp fold, A domain"/>
    <property type="match status" value="1"/>
</dbReference>
<evidence type="ECO:0000256" key="8">
    <source>
        <dbReference type="ARBA" id="ARBA00022840"/>
    </source>
</evidence>
<evidence type="ECO:0000256" key="9">
    <source>
        <dbReference type="ARBA" id="ARBA00038345"/>
    </source>
</evidence>
<dbReference type="AlphaFoldDB" id="A0A367ZIR2"/>
<dbReference type="NCBIfam" id="TIGR00877">
    <property type="entry name" value="purD"/>
    <property type="match status" value="1"/>
</dbReference>
<dbReference type="PANTHER" id="PTHR43472:SF1">
    <property type="entry name" value="PHOSPHORIBOSYLAMINE--GLYCINE LIGASE, CHLOROPLASTIC"/>
    <property type="match status" value="1"/>
</dbReference>
<keyword evidence="7 12" id="KW-0658">Purine biosynthesis</keyword>
<dbReference type="GO" id="GO:0005524">
    <property type="term" value="F:ATP binding"/>
    <property type="evidence" value="ECO:0007669"/>
    <property type="project" value="UniProtKB-UniRule"/>
</dbReference>
<dbReference type="Proteomes" id="UP000252355">
    <property type="component" value="Unassembled WGS sequence"/>
</dbReference>
<comment type="catalytic activity">
    <reaction evidence="12">
        <text>5-phospho-beta-D-ribosylamine + glycine + ATP = N(1)-(5-phospho-beta-D-ribosyl)glycinamide + ADP + phosphate + H(+)</text>
        <dbReference type="Rhea" id="RHEA:17453"/>
        <dbReference type="ChEBI" id="CHEBI:15378"/>
        <dbReference type="ChEBI" id="CHEBI:30616"/>
        <dbReference type="ChEBI" id="CHEBI:43474"/>
        <dbReference type="ChEBI" id="CHEBI:57305"/>
        <dbReference type="ChEBI" id="CHEBI:58681"/>
        <dbReference type="ChEBI" id="CHEBI:143788"/>
        <dbReference type="ChEBI" id="CHEBI:456216"/>
        <dbReference type="EC" id="6.3.4.13"/>
    </reaction>
</comment>
<evidence type="ECO:0000256" key="7">
    <source>
        <dbReference type="ARBA" id="ARBA00022755"/>
    </source>
</evidence>
<protein>
    <recommendedName>
        <fullName evidence="4 12">Phosphoribosylamine--glycine ligase</fullName>
        <ecNumber evidence="4 12">6.3.4.13</ecNumber>
    </recommendedName>
    <alternativeName>
        <fullName evidence="12">GARS</fullName>
    </alternativeName>
    <alternativeName>
        <fullName evidence="10 12">Glycinamide ribonucleotide synthetase</fullName>
    </alternativeName>
    <alternativeName>
        <fullName evidence="11 12">Phosphoribosylglycinamide synthetase</fullName>
    </alternativeName>
</protein>
<dbReference type="InterPro" id="IPR000115">
    <property type="entry name" value="PRibGlycinamide_synth"/>
</dbReference>
<dbReference type="InterPro" id="IPR011054">
    <property type="entry name" value="Rudment_hybrid_motif"/>
</dbReference>
<dbReference type="SMART" id="SM01210">
    <property type="entry name" value="GARS_C"/>
    <property type="match status" value="1"/>
</dbReference>
<comment type="caution">
    <text evidence="15">The sequence shown here is derived from an EMBL/GenBank/DDBJ whole genome shotgun (WGS) entry which is preliminary data.</text>
</comment>
<reference evidence="15 16" key="1">
    <citation type="submission" date="2018-05" db="EMBL/GenBank/DDBJ databases">
        <title>A metagenomic window into the 2 km-deep terrestrial subsurface aquifer revealed taxonomically and functionally diverse microbial community comprising novel uncultured bacterial lineages.</title>
        <authorList>
            <person name="Kadnikov V.V."/>
            <person name="Mardanov A.V."/>
            <person name="Beletsky A.V."/>
            <person name="Banks D."/>
            <person name="Pimenov N.V."/>
            <person name="Frank Y.A."/>
            <person name="Karnachuk O.V."/>
            <person name="Ravin N.V."/>
        </authorList>
    </citation>
    <scope>NUCLEOTIDE SEQUENCE [LARGE SCALE GENOMIC DNA]</scope>
    <source>
        <strain evidence="15">BY5</strain>
    </source>
</reference>
<dbReference type="PROSITE" id="PS00184">
    <property type="entry name" value="GARS"/>
    <property type="match status" value="1"/>
</dbReference>
<comment type="cofactor">
    <cofactor evidence="2">
        <name>Mg(2+)</name>
        <dbReference type="ChEBI" id="CHEBI:18420"/>
    </cofactor>
</comment>
<dbReference type="InterPro" id="IPR037123">
    <property type="entry name" value="PRibGlycinamide_synth_C_sf"/>
</dbReference>
<dbReference type="SUPFAM" id="SSF51246">
    <property type="entry name" value="Rudiment single hybrid motif"/>
    <property type="match status" value="1"/>
</dbReference>
<dbReference type="Gene3D" id="3.40.50.20">
    <property type="match status" value="1"/>
</dbReference>
<gene>
    <name evidence="12" type="primary">purD</name>
    <name evidence="15" type="ORF">OZSIB_1932</name>
</gene>
<evidence type="ECO:0000256" key="2">
    <source>
        <dbReference type="ARBA" id="ARBA00001946"/>
    </source>
</evidence>
<evidence type="ECO:0000256" key="4">
    <source>
        <dbReference type="ARBA" id="ARBA00013255"/>
    </source>
</evidence>
<dbReference type="Gene3D" id="3.90.600.10">
    <property type="entry name" value="Phosphoribosylglycinamide synthetase, C-terminal domain"/>
    <property type="match status" value="1"/>
</dbReference>